<evidence type="ECO:0008006" key="7">
    <source>
        <dbReference type="Google" id="ProtNLM"/>
    </source>
</evidence>
<name>A0A1G2S9C1_9BACT</name>
<dbReference type="AlphaFoldDB" id="A0A1G2S9C1"/>
<sequence>MATKFIIHGGFAGHVNDQNDAFFKEILQDTSDNPKVLLVYFAKELDRIPVNKEEDLVQFGRNKGSKSISLQVADEGSFVEQVKNADVIYLHGGNTLKLIETLKKFPRLRELVDGKVVAGESAGAYALSTLFYSKRASGDQASEGLGFVPVQTICHYSGENAEKLPENPKLETLLLPDYQYRVF</sequence>
<keyword evidence="4" id="KW-0720">Serine protease</keyword>
<evidence type="ECO:0000256" key="2">
    <source>
        <dbReference type="ARBA" id="ARBA00022670"/>
    </source>
</evidence>
<evidence type="ECO:0000256" key="3">
    <source>
        <dbReference type="ARBA" id="ARBA00022801"/>
    </source>
</evidence>
<reference evidence="5 6" key="1">
    <citation type="journal article" date="2016" name="Nat. Commun.">
        <title>Thousands of microbial genomes shed light on interconnected biogeochemical processes in an aquifer system.</title>
        <authorList>
            <person name="Anantharaman K."/>
            <person name="Brown C.T."/>
            <person name="Hug L.A."/>
            <person name="Sharon I."/>
            <person name="Castelle C.J."/>
            <person name="Probst A.J."/>
            <person name="Thomas B.C."/>
            <person name="Singh A."/>
            <person name="Wilkins M.J."/>
            <person name="Karaoz U."/>
            <person name="Brodie E.L."/>
            <person name="Williams K.H."/>
            <person name="Hubbard S.S."/>
            <person name="Banfield J.F."/>
        </authorList>
    </citation>
    <scope>NUCLEOTIDE SEQUENCE [LARGE SCALE GENOMIC DNA]</scope>
</reference>
<dbReference type="Proteomes" id="UP000176997">
    <property type="component" value="Unassembled WGS sequence"/>
</dbReference>
<dbReference type="Gene3D" id="3.40.50.880">
    <property type="match status" value="1"/>
</dbReference>
<comment type="similarity">
    <text evidence="1">Belongs to the peptidase S51 family.</text>
</comment>
<keyword evidence="3" id="KW-0378">Hydrolase</keyword>
<protein>
    <recommendedName>
        <fullName evidence="7">Peptidase</fullName>
    </recommendedName>
</protein>
<accession>A0A1G2S9C1</accession>
<dbReference type="SUPFAM" id="SSF52317">
    <property type="entry name" value="Class I glutamine amidotransferase-like"/>
    <property type="match status" value="1"/>
</dbReference>
<comment type="caution">
    <text evidence="5">The sequence shown here is derived from an EMBL/GenBank/DDBJ whole genome shotgun (WGS) entry which is preliminary data.</text>
</comment>
<evidence type="ECO:0000313" key="6">
    <source>
        <dbReference type="Proteomes" id="UP000176997"/>
    </source>
</evidence>
<proteinExistence type="inferred from homology"/>
<evidence type="ECO:0000256" key="4">
    <source>
        <dbReference type="ARBA" id="ARBA00022825"/>
    </source>
</evidence>
<evidence type="ECO:0000256" key="1">
    <source>
        <dbReference type="ARBA" id="ARBA00006534"/>
    </source>
</evidence>
<keyword evidence="2" id="KW-0645">Protease</keyword>
<dbReference type="PANTHER" id="PTHR20842">
    <property type="entry name" value="PROTEASE S51 ALPHA-ASPARTYL DIPEPTIDASE"/>
    <property type="match status" value="1"/>
</dbReference>
<dbReference type="GO" id="GO:0008236">
    <property type="term" value="F:serine-type peptidase activity"/>
    <property type="evidence" value="ECO:0007669"/>
    <property type="project" value="UniProtKB-KW"/>
</dbReference>
<dbReference type="EMBL" id="MHUS01000008">
    <property type="protein sequence ID" value="OHA81713.1"/>
    <property type="molecule type" value="Genomic_DNA"/>
</dbReference>
<evidence type="ECO:0000313" key="5">
    <source>
        <dbReference type="EMBL" id="OHA81713.1"/>
    </source>
</evidence>
<dbReference type="Pfam" id="PF03575">
    <property type="entry name" value="Peptidase_S51"/>
    <property type="match status" value="1"/>
</dbReference>
<dbReference type="InterPro" id="IPR029062">
    <property type="entry name" value="Class_I_gatase-like"/>
</dbReference>
<dbReference type="STRING" id="1802723.A2675_03760"/>
<organism evidence="5 6">
    <name type="scientific">Candidatus Yonathbacteria bacterium RIFCSPHIGHO2_01_FULL_51_10</name>
    <dbReference type="NCBI Taxonomy" id="1802723"/>
    <lineage>
        <taxon>Bacteria</taxon>
        <taxon>Candidatus Yonathiibacteriota</taxon>
    </lineage>
</organism>
<dbReference type="GO" id="GO:0006508">
    <property type="term" value="P:proteolysis"/>
    <property type="evidence" value="ECO:0007669"/>
    <property type="project" value="UniProtKB-KW"/>
</dbReference>
<dbReference type="InterPro" id="IPR005320">
    <property type="entry name" value="Peptidase_S51"/>
</dbReference>
<dbReference type="PANTHER" id="PTHR20842:SF0">
    <property type="entry name" value="ALPHA-ASPARTYL DIPEPTIDASE"/>
    <property type="match status" value="1"/>
</dbReference>
<gene>
    <name evidence="5" type="ORF">A2675_03760</name>
</gene>